<sequence length="116" mass="12644">MNGDGESISTERALRVLADHERRVIVDRLAGERTETTVERLATALDDAAAAVPSDGPRPEPRVQLHHRHLPALAQADVIQYDTSQGVVRRGHAFEAVRSLLDTIDDGLDAASRDQS</sequence>
<gene>
    <name evidence="2" type="ORF">ACFQGB_09050</name>
</gene>
<dbReference type="AlphaFoldDB" id="A0ABD5VBR0"/>
<dbReference type="EMBL" id="JBHSXN010000002">
    <property type="protein sequence ID" value="MFC6953009.1"/>
    <property type="molecule type" value="Genomic_DNA"/>
</dbReference>
<proteinExistence type="predicted"/>
<accession>A0ABD5VBR0</accession>
<protein>
    <recommendedName>
        <fullName evidence="1">DUF7344 domain-containing protein</fullName>
    </recommendedName>
</protein>
<dbReference type="Gene3D" id="1.10.10.10">
    <property type="entry name" value="Winged helix-like DNA-binding domain superfamily/Winged helix DNA-binding domain"/>
    <property type="match status" value="1"/>
</dbReference>
<dbReference type="RefSeq" id="WP_336349988.1">
    <property type="nucleotide sequence ID" value="NZ_JAZAQL010000002.1"/>
</dbReference>
<reference evidence="2 3" key="1">
    <citation type="journal article" date="2019" name="Int. J. Syst. Evol. Microbiol.">
        <title>The Global Catalogue of Microorganisms (GCM) 10K type strain sequencing project: providing services to taxonomists for standard genome sequencing and annotation.</title>
        <authorList>
            <consortium name="The Broad Institute Genomics Platform"/>
            <consortium name="The Broad Institute Genome Sequencing Center for Infectious Disease"/>
            <person name="Wu L."/>
            <person name="Ma J."/>
        </authorList>
    </citation>
    <scope>NUCLEOTIDE SEQUENCE [LARGE SCALE GENOMIC DNA]</scope>
    <source>
        <strain evidence="2 3">GX26</strain>
    </source>
</reference>
<dbReference type="InterPro" id="IPR036388">
    <property type="entry name" value="WH-like_DNA-bd_sf"/>
</dbReference>
<evidence type="ECO:0000313" key="3">
    <source>
        <dbReference type="Proteomes" id="UP001596395"/>
    </source>
</evidence>
<dbReference type="InterPro" id="IPR055768">
    <property type="entry name" value="DUF7344"/>
</dbReference>
<feature type="domain" description="DUF7344" evidence="1">
    <location>
        <begin position="15"/>
        <end position="89"/>
    </location>
</feature>
<evidence type="ECO:0000259" key="1">
    <source>
        <dbReference type="Pfam" id="PF24035"/>
    </source>
</evidence>
<dbReference type="Pfam" id="PF24035">
    <property type="entry name" value="DUF7344"/>
    <property type="match status" value="1"/>
</dbReference>
<dbReference type="Proteomes" id="UP001596395">
    <property type="component" value="Unassembled WGS sequence"/>
</dbReference>
<comment type="caution">
    <text evidence="2">The sequence shown here is derived from an EMBL/GenBank/DDBJ whole genome shotgun (WGS) entry which is preliminary data.</text>
</comment>
<keyword evidence="3" id="KW-1185">Reference proteome</keyword>
<organism evidence="2 3">
    <name type="scientific">Halorubellus litoreus</name>
    <dbReference type="NCBI Taxonomy" id="755308"/>
    <lineage>
        <taxon>Archaea</taxon>
        <taxon>Methanobacteriati</taxon>
        <taxon>Methanobacteriota</taxon>
        <taxon>Stenosarchaea group</taxon>
        <taxon>Halobacteria</taxon>
        <taxon>Halobacteriales</taxon>
        <taxon>Halorubellaceae</taxon>
        <taxon>Halorubellus</taxon>
    </lineage>
</organism>
<name>A0ABD5VBR0_9EURY</name>
<evidence type="ECO:0000313" key="2">
    <source>
        <dbReference type="EMBL" id="MFC6953009.1"/>
    </source>
</evidence>